<proteinExistence type="predicted"/>
<evidence type="ECO:0000256" key="3">
    <source>
        <dbReference type="ARBA" id="ARBA00022695"/>
    </source>
</evidence>
<dbReference type="InterPro" id="IPR027417">
    <property type="entry name" value="P-loop_NTPase"/>
</dbReference>
<dbReference type="SUPFAM" id="SSF52540">
    <property type="entry name" value="P-loop containing nucleoside triphosphate hydrolases"/>
    <property type="match status" value="1"/>
</dbReference>
<dbReference type="GO" id="GO:0003723">
    <property type="term" value="F:RNA binding"/>
    <property type="evidence" value="ECO:0007669"/>
    <property type="project" value="InterPro"/>
</dbReference>
<dbReference type="Pfam" id="PF00978">
    <property type="entry name" value="RdRP_2"/>
    <property type="match status" value="1"/>
</dbReference>
<evidence type="ECO:0000256" key="4">
    <source>
        <dbReference type="ARBA" id="ARBA00022801"/>
    </source>
</evidence>
<dbReference type="SUPFAM" id="SSF56672">
    <property type="entry name" value="DNA/RNA polymerases"/>
    <property type="match status" value="1"/>
</dbReference>
<dbReference type="Pfam" id="PF01443">
    <property type="entry name" value="Viral_helicase1"/>
    <property type="match status" value="1"/>
</dbReference>
<evidence type="ECO:0000259" key="7">
    <source>
        <dbReference type="PROSITE" id="PS50507"/>
    </source>
</evidence>
<keyword evidence="6" id="KW-0693">Viral RNA replication</keyword>
<keyword evidence="5" id="KW-0547">Nucleotide-binding</keyword>
<dbReference type="EMBL" id="KC433317">
    <property type="protein sequence ID" value="AGI44298.1"/>
    <property type="molecule type" value="Genomic_RNA"/>
</dbReference>
<evidence type="ECO:0000256" key="1">
    <source>
        <dbReference type="ARBA" id="ARBA00022484"/>
    </source>
</evidence>
<evidence type="ECO:0000256" key="6">
    <source>
        <dbReference type="ARBA" id="ARBA00022953"/>
    </source>
</evidence>
<dbReference type="GO" id="GO:0039694">
    <property type="term" value="P:viral RNA genome replication"/>
    <property type="evidence" value="ECO:0007669"/>
    <property type="project" value="InterPro"/>
</dbReference>
<dbReference type="InterPro" id="IPR007094">
    <property type="entry name" value="RNA-dir_pol_PSvirus"/>
</dbReference>
<dbReference type="InterPro" id="IPR027351">
    <property type="entry name" value="(+)RNA_virus_helicase_core_dom"/>
</dbReference>
<dbReference type="GO" id="GO:0003968">
    <property type="term" value="F:RNA-directed RNA polymerase activity"/>
    <property type="evidence" value="ECO:0007669"/>
    <property type="project" value="UniProtKB-KW"/>
</dbReference>
<keyword evidence="3" id="KW-0548">Nucleotidyltransferase</keyword>
<dbReference type="PROSITE" id="PS50507">
    <property type="entry name" value="RDRP_SSRNA_POS"/>
    <property type="match status" value="1"/>
</dbReference>
<name>M4YFU0_9VIRU</name>
<keyword evidence="1" id="KW-0696">RNA-directed RNA polymerase</keyword>
<keyword evidence="4" id="KW-0378">Hydrolase</keyword>
<accession>M4YFU0</accession>
<dbReference type="CDD" id="cd23254">
    <property type="entry name" value="Kitaviridae_RdRp"/>
    <property type="match status" value="1"/>
</dbReference>
<organism evidence="8">
    <name type="scientific">Blueberry necrotic ring blotch virus</name>
    <dbReference type="NCBI Taxonomy" id="1094249"/>
    <lineage>
        <taxon>Viruses</taxon>
        <taxon>Riboviria</taxon>
        <taxon>Orthornavirae</taxon>
        <taxon>Kitrinoviricota</taxon>
        <taxon>Alsuviricetes</taxon>
        <taxon>Martellivirales</taxon>
        <taxon>Kitaviridae</taxon>
        <taxon>Blunervirus</taxon>
        <taxon>Blunervirus vaccinii</taxon>
    </lineage>
</organism>
<evidence type="ECO:0000256" key="2">
    <source>
        <dbReference type="ARBA" id="ARBA00022679"/>
    </source>
</evidence>
<keyword evidence="2" id="KW-0808">Transferase</keyword>
<dbReference type="InterPro" id="IPR001788">
    <property type="entry name" value="RNA-dep_RNA_pol_alsuvir"/>
</dbReference>
<sequence>MSSSKPSTTGLMPLLANLTAWEKLFVPVFLSSAECMNDSYVKSLPDILRVERAYGIVSPIELEDHNHQQIRVAKRFEIYQALKGGKALKSYGDIDVSKYMKITDFQVEDTVIVSPEDAFSWREESKCNIIKRHEKLDKFKVLTDYLHECATVVEQSLKDKILFLVKDGVKIQGTGCELYESSIAYDFDQNKFVLPRTVDPLTAKNILVTAAMKNLIEERILSHANLHIPKCELLISHGSAGSGKTNRLVQLATKLDPALVGIVTHSGYNRDHIKGLLRKRGLTSFRVETYDHFVRNPSHFDVLLMDECHLVHPGMLLTTMCLVKPQFAHGFADLSQCVYPLYPGSTRLPLYRIFRVCEFINQSSTIPKCVMGKLGLHYNLHLRYHELVSTSQIVGSVVHHPVDSFNLVPLTPGTVVYCSDRGSDQKKILDIGSRKVKHLCLYLRNEIPLVELMYALTRFTESLTVYSAVDGDAHNFIKDVQCIDPDLSGGATIVYSEDEYLYDQPREFMPIVTVPRVQNMQLPEHWKGKNTLSIERADVRFPIVRAGKNAKLLLPHHLKINYAALVDVLSIAPVKDRGVFYKEDDFPQLMSFILNRAINKYYPIGIRQVAGVRNYATKEMAEVLIETPLEPVLEMERVYGNGIVVDVPTSDITVEEPDELISPVQEFLNHYFTPNVNYIDKSTFAFDFHRGEFQFPVDGVTYNNSVEPFRERKFDCLTPVLYSPCPLNQVSTPRHVLNSILKRNANVPRLTSLEDIAGQAEILVDRLFAICPGVDTSSLSVTVESIADWMKTQPDSVMGRLTDGNPLHCKPLDRYQFLLKSEPKPDLTVEALSKYPIPQSILCHSKDINAIFFVHSFRTIRDRIMEKMDKKYQFFTKVDEEGFAEKMNRVFPANSAKFYYSYEFDMSKYDKSQGQLVLDFECALMRRLGVPEYIVGCWRVAHTRTRARDLTNKISFETVFQRKSGDASTYFGNTVILMIALLDVLPDEDVVFGAFSGDDSLIFSTRPPDKIDFKILSTRYNFEVKLFDFQYHYFCSKFVLNVNGRWVVTPDPLKRAVKLGRADLRNFEHVEEYRVSFIDNVKTYNNSAVVEKLSLAVMERYGSYYNPSLAIQCMYHLGKKKNFSSLFYHAAGDILCYDPSRPRLD</sequence>
<evidence type="ECO:0000313" key="8">
    <source>
        <dbReference type="EMBL" id="AGI44298.1"/>
    </source>
</evidence>
<dbReference type="GO" id="GO:0006351">
    <property type="term" value="P:DNA-templated transcription"/>
    <property type="evidence" value="ECO:0007669"/>
    <property type="project" value="InterPro"/>
</dbReference>
<keyword evidence="5" id="KW-0067">ATP-binding</keyword>
<reference evidence="8" key="1">
    <citation type="journal article" date="2013" name="Arch. Virol.">
        <title>A variant of Blueberry necrotic ring blotch virus associated with red lesions in blueberry.</title>
        <authorList>
            <person name="Cantu-Iris M."/>
            <person name="Harmon P.F."/>
            <person name="Londono A."/>
            <person name="Polston J.E."/>
        </authorList>
    </citation>
    <scope>NUCLEOTIDE SEQUENCE</scope>
    <source>
        <strain evidence="8">BNRBV-RL</strain>
    </source>
</reference>
<evidence type="ECO:0000256" key="5">
    <source>
        <dbReference type="ARBA" id="ARBA00022840"/>
    </source>
</evidence>
<dbReference type="GO" id="GO:0005524">
    <property type="term" value="F:ATP binding"/>
    <property type="evidence" value="ECO:0007669"/>
    <property type="project" value="UniProtKB-KW"/>
</dbReference>
<dbReference type="Gene3D" id="3.40.50.300">
    <property type="entry name" value="P-loop containing nucleotide triphosphate hydrolases"/>
    <property type="match status" value="1"/>
</dbReference>
<protein>
    <submittedName>
        <fullName evidence="8">RNA dependent RNA polymerase</fullName>
    </submittedName>
</protein>
<dbReference type="GO" id="GO:0016787">
    <property type="term" value="F:hydrolase activity"/>
    <property type="evidence" value="ECO:0007669"/>
    <property type="project" value="UniProtKB-KW"/>
</dbReference>
<dbReference type="InterPro" id="IPR043502">
    <property type="entry name" value="DNA/RNA_pol_sf"/>
</dbReference>
<feature type="domain" description="RdRp catalytic" evidence="7">
    <location>
        <begin position="899"/>
        <end position="1012"/>
    </location>
</feature>